<proteinExistence type="predicted"/>
<organism evidence="2 3">
    <name type="scientific">Leptosia nina</name>
    <dbReference type="NCBI Taxonomy" id="320188"/>
    <lineage>
        <taxon>Eukaryota</taxon>
        <taxon>Metazoa</taxon>
        <taxon>Ecdysozoa</taxon>
        <taxon>Arthropoda</taxon>
        <taxon>Hexapoda</taxon>
        <taxon>Insecta</taxon>
        <taxon>Pterygota</taxon>
        <taxon>Neoptera</taxon>
        <taxon>Endopterygota</taxon>
        <taxon>Lepidoptera</taxon>
        <taxon>Glossata</taxon>
        <taxon>Ditrysia</taxon>
        <taxon>Papilionoidea</taxon>
        <taxon>Pieridae</taxon>
        <taxon>Pierinae</taxon>
        <taxon>Leptosia</taxon>
    </lineage>
</organism>
<dbReference type="EMBL" id="CAVLEF010000089">
    <property type="protein sequence ID" value="CAK1550821.1"/>
    <property type="molecule type" value="Genomic_DNA"/>
</dbReference>
<reference evidence="2 3" key="1">
    <citation type="submission" date="2023-11" db="EMBL/GenBank/DDBJ databases">
        <authorList>
            <person name="Okamura Y."/>
        </authorList>
    </citation>
    <scope>NUCLEOTIDE SEQUENCE [LARGE SCALE GENOMIC DNA]</scope>
</reference>
<gene>
    <name evidence="2" type="ORF">LNINA_LOCUS10013</name>
</gene>
<evidence type="ECO:0000313" key="3">
    <source>
        <dbReference type="Proteomes" id="UP001497472"/>
    </source>
</evidence>
<evidence type="ECO:0000256" key="1">
    <source>
        <dbReference type="SAM" id="MobiDB-lite"/>
    </source>
</evidence>
<keyword evidence="3" id="KW-1185">Reference proteome</keyword>
<protein>
    <submittedName>
        <fullName evidence="2">Uncharacterized protein</fullName>
    </submittedName>
</protein>
<dbReference type="AlphaFoldDB" id="A0AAV1JRV6"/>
<name>A0AAV1JRV6_9NEOP</name>
<sequence>MEIRAIALIISDVIYEKSPRAPQPGGTTQMAVSPPDETAGPSGITVATSRTPGAAQQVAMPEQSSD</sequence>
<evidence type="ECO:0000313" key="2">
    <source>
        <dbReference type="EMBL" id="CAK1550821.1"/>
    </source>
</evidence>
<accession>A0AAV1JRV6</accession>
<feature type="region of interest" description="Disordered" evidence="1">
    <location>
        <begin position="17"/>
        <end position="66"/>
    </location>
</feature>
<dbReference type="Proteomes" id="UP001497472">
    <property type="component" value="Unassembled WGS sequence"/>
</dbReference>
<comment type="caution">
    <text evidence="2">The sequence shown here is derived from an EMBL/GenBank/DDBJ whole genome shotgun (WGS) entry which is preliminary data.</text>
</comment>